<feature type="chain" id="PRO_5003320334" evidence="2">
    <location>
        <begin position="29"/>
        <end position="703"/>
    </location>
</feature>
<evidence type="ECO:0000313" key="3">
    <source>
        <dbReference type="EMBL" id="EGG21008.1"/>
    </source>
</evidence>
<gene>
    <name evidence="3" type="ORF">DFA_00877</name>
</gene>
<proteinExistence type="predicted"/>
<dbReference type="Proteomes" id="UP000007797">
    <property type="component" value="Unassembled WGS sequence"/>
</dbReference>
<evidence type="ECO:0000256" key="2">
    <source>
        <dbReference type="SAM" id="SignalP"/>
    </source>
</evidence>
<name>F4PUD6_CACFS</name>
<dbReference type="RefSeq" id="XP_004358858.1">
    <property type="nucleotide sequence ID" value="XM_004358801.1"/>
</dbReference>
<feature type="transmembrane region" description="Helical" evidence="1">
    <location>
        <begin position="651"/>
        <end position="677"/>
    </location>
</feature>
<dbReference type="GeneID" id="14873056"/>
<sequence length="703" mass="77760">MDKTTFLLISLLLSLLLVCCQLSQQCNGATIEIRDQQYLFKDTTITLYNSDEFIVSNSTVYFDNVTFVFGSNVTFSFFSDCHLSSVTPILIEPNRVNATSLDMISTLKLTNITLSMTTTGNFYDFIIDMKDGKSQLMSNKAVVVFTYASLIDGDDIMQGGTVVIVAPETSATLSSISIFPPGFNSIFSPIPSYYLPTITITATIINQRTFTCFFPIKIEPSLMRGNSASCRYFFSDITTASEMGHINFTRCSAILFKVNTRGGRLSFQYSAWDLGYNISAVANTTVHFLENATLVANMISINNPRSPFADGILTCSRQTLSIRMFTEDMLLEPMIWLPTCEVPLFRCFSAGNDCITMADCYGDSIYCNSQVPPSNEAELYPNNAVAASLGTLDTEIYQPFICWNGKCSTVPEKCMPFPACPRNQPVRCSGFCLPANSTCPYCANPCPFGCLNSTQLCNQPWFGCGIGQYQCPNNLACVLDPADCDTYGMTDVPSSNRLLTSTTDVYTGLKSVAAMWFGIASDALNFTAKGQIVFTGSALPETSNFTRAAPIGDSYARLATDDNYTFSEPISIFLENEHVQHYGLDDMCLGFINLNYEWECTPYPLEYRFNKSIIMAQTIQFSNFALLLKYNKAGNSSSTDSSKQEISTKTMIIIATTVCTGVVILTALGAVVLNVGLKKLSPFRRYKVEITDEEKEKYQKQRI</sequence>
<dbReference type="KEGG" id="dfa:DFA_00877"/>
<keyword evidence="1" id="KW-0472">Membrane</keyword>
<feature type="signal peptide" evidence="2">
    <location>
        <begin position="1"/>
        <end position="28"/>
    </location>
</feature>
<keyword evidence="2" id="KW-0732">Signal</keyword>
<protein>
    <submittedName>
        <fullName evidence="3">Uncharacterized protein</fullName>
    </submittedName>
</protein>
<evidence type="ECO:0000313" key="4">
    <source>
        <dbReference type="Proteomes" id="UP000007797"/>
    </source>
</evidence>
<keyword evidence="1" id="KW-0812">Transmembrane</keyword>
<accession>F4PUD6</accession>
<keyword evidence="1" id="KW-1133">Transmembrane helix</keyword>
<dbReference type="AlphaFoldDB" id="F4PUD6"/>
<evidence type="ECO:0000256" key="1">
    <source>
        <dbReference type="SAM" id="Phobius"/>
    </source>
</evidence>
<dbReference type="EMBL" id="GL883010">
    <property type="protein sequence ID" value="EGG21008.1"/>
    <property type="molecule type" value="Genomic_DNA"/>
</dbReference>
<reference evidence="4" key="1">
    <citation type="journal article" date="2011" name="Genome Res.">
        <title>Phylogeny-wide analysis of social amoeba genomes highlights ancient origins for complex intercellular communication.</title>
        <authorList>
            <person name="Heidel A.J."/>
            <person name="Lawal H.M."/>
            <person name="Felder M."/>
            <person name="Schilde C."/>
            <person name="Helps N.R."/>
            <person name="Tunggal B."/>
            <person name="Rivero F."/>
            <person name="John U."/>
            <person name="Schleicher M."/>
            <person name="Eichinger L."/>
            <person name="Platzer M."/>
            <person name="Noegel A.A."/>
            <person name="Schaap P."/>
            <person name="Gloeckner G."/>
        </authorList>
    </citation>
    <scope>NUCLEOTIDE SEQUENCE [LARGE SCALE GENOMIC DNA]</scope>
    <source>
        <strain evidence="4">SH3</strain>
    </source>
</reference>
<keyword evidence="4" id="KW-1185">Reference proteome</keyword>
<dbReference type="OrthoDB" id="10663817at2759"/>
<organism evidence="3 4">
    <name type="scientific">Cavenderia fasciculata</name>
    <name type="common">Slime mold</name>
    <name type="synonym">Dictyostelium fasciculatum</name>
    <dbReference type="NCBI Taxonomy" id="261658"/>
    <lineage>
        <taxon>Eukaryota</taxon>
        <taxon>Amoebozoa</taxon>
        <taxon>Evosea</taxon>
        <taxon>Eumycetozoa</taxon>
        <taxon>Dictyostelia</taxon>
        <taxon>Acytosteliales</taxon>
        <taxon>Cavenderiaceae</taxon>
        <taxon>Cavenderia</taxon>
    </lineage>
</organism>